<comment type="function">
    <text evidence="7 8">Cell wall formation. Catalyzes the addition of glutamate to the nucleotide precursor UDP-N-acetylmuramoyl-L-alanine (UMA).</text>
</comment>
<reference evidence="11 12" key="1">
    <citation type="submission" date="2014-08" db="EMBL/GenBank/DDBJ databases">
        <title>Complete genome sequence of Corynebacterium ureicelerivorans DSM 45051, a lipophilic and urea-splitting isolate from a blood culture of a septicaemia patient.</title>
        <authorList>
            <person name="Tippelt A."/>
            <person name="Albersmeier A."/>
            <person name="Brinkrolf K."/>
            <person name="Ruckert C."/>
            <person name="Tauch A."/>
        </authorList>
    </citation>
    <scope>NUCLEOTIDE SEQUENCE [LARGE SCALE GENOMIC DNA]</scope>
    <source>
        <strain evidence="11 12">IMMIB RIV-2301</strain>
    </source>
</reference>
<dbReference type="PANTHER" id="PTHR43692">
    <property type="entry name" value="UDP-N-ACETYLMURAMOYLALANINE--D-GLUTAMATE LIGASE"/>
    <property type="match status" value="1"/>
</dbReference>
<dbReference type="STRING" id="401472.CUREI_07915"/>
<evidence type="ECO:0000256" key="2">
    <source>
        <dbReference type="ARBA" id="ARBA00004752"/>
    </source>
</evidence>
<dbReference type="SUPFAM" id="SSF53244">
    <property type="entry name" value="MurD-like peptide ligases, peptide-binding domain"/>
    <property type="match status" value="1"/>
</dbReference>
<feature type="binding site" evidence="7">
    <location>
        <begin position="119"/>
        <end position="125"/>
    </location>
    <ligand>
        <name>ATP</name>
        <dbReference type="ChEBI" id="CHEBI:30616"/>
    </ligand>
</feature>
<dbReference type="OrthoDB" id="9809796at2"/>
<dbReference type="InterPro" id="IPR036565">
    <property type="entry name" value="Mur-like_cat_sf"/>
</dbReference>
<dbReference type="Gene3D" id="3.40.50.720">
    <property type="entry name" value="NAD(P)-binding Rossmann-like Domain"/>
    <property type="match status" value="1"/>
</dbReference>
<dbReference type="Pfam" id="PF21799">
    <property type="entry name" value="MurD-like_N"/>
    <property type="match status" value="1"/>
</dbReference>
<keyword evidence="12" id="KW-1185">Reference proteome</keyword>
<dbReference type="InterPro" id="IPR013221">
    <property type="entry name" value="Mur_ligase_cen"/>
</dbReference>
<evidence type="ECO:0000313" key="11">
    <source>
        <dbReference type="EMBL" id="AIL97232.1"/>
    </source>
</evidence>
<feature type="domain" description="Mur ligase C-terminal" evidence="9">
    <location>
        <begin position="318"/>
        <end position="437"/>
    </location>
</feature>
<dbReference type="RefSeq" id="WP_038612363.1">
    <property type="nucleotide sequence ID" value="NZ_CP009215.1"/>
</dbReference>
<keyword evidence="5 7" id="KW-0547">Nucleotide-binding</keyword>
<keyword evidence="7 8" id="KW-0132">Cell division</keyword>
<name>A0A077HRB5_9CORY</name>
<comment type="similarity">
    <text evidence="7">Belongs to the MurCDEF family.</text>
</comment>
<evidence type="ECO:0000259" key="10">
    <source>
        <dbReference type="Pfam" id="PF08245"/>
    </source>
</evidence>
<dbReference type="SUPFAM" id="SSF53623">
    <property type="entry name" value="MurD-like peptide ligases, catalytic domain"/>
    <property type="match status" value="1"/>
</dbReference>
<evidence type="ECO:0000256" key="1">
    <source>
        <dbReference type="ARBA" id="ARBA00004496"/>
    </source>
</evidence>
<dbReference type="UniPathway" id="UPA00219"/>
<dbReference type="GO" id="GO:0051301">
    <property type="term" value="P:cell division"/>
    <property type="evidence" value="ECO:0007669"/>
    <property type="project" value="UniProtKB-KW"/>
</dbReference>
<dbReference type="AlphaFoldDB" id="A0A077HRB5"/>
<dbReference type="InterPro" id="IPR004101">
    <property type="entry name" value="Mur_ligase_C"/>
</dbReference>
<evidence type="ECO:0000256" key="7">
    <source>
        <dbReference type="HAMAP-Rule" id="MF_00639"/>
    </source>
</evidence>
<evidence type="ECO:0000256" key="3">
    <source>
        <dbReference type="ARBA" id="ARBA00022490"/>
    </source>
</evidence>
<gene>
    <name evidence="7 11" type="primary">murD</name>
    <name evidence="11" type="ORF">CUREI_07915</name>
</gene>
<dbReference type="GO" id="GO:0005737">
    <property type="term" value="C:cytoplasm"/>
    <property type="evidence" value="ECO:0007669"/>
    <property type="project" value="UniProtKB-SubCell"/>
</dbReference>
<dbReference type="GO" id="GO:0071555">
    <property type="term" value="P:cell wall organization"/>
    <property type="evidence" value="ECO:0007669"/>
    <property type="project" value="UniProtKB-KW"/>
</dbReference>
<dbReference type="InterPro" id="IPR005762">
    <property type="entry name" value="MurD"/>
</dbReference>
<keyword evidence="7 8" id="KW-0131">Cell cycle</keyword>
<keyword evidence="6 7" id="KW-0067">ATP-binding</keyword>
<keyword evidence="7 8" id="KW-0573">Peptidoglycan synthesis</keyword>
<dbReference type="InterPro" id="IPR036615">
    <property type="entry name" value="Mur_ligase_C_dom_sf"/>
</dbReference>
<dbReference type="GO" id="GO:0008360">
    <property type="term" value="P:regulation of cell shape"/>
    <property type="evidence" value="ECO:0007669"/>
    <property type="project" value="UniProtKB-KW"/>
</dbReference>
<dbReference type="KEGG" id="cuv:CUREI_07915"/>
<keyword evidence="3 7" id="KW-0963">Cytoplasm</keyword>
<dbReference type="GO" id="GO:0009252">
    <property type="term" value="P:peptidoglycan biosynthetic process"/>
    <property type="evidence" value="ECO:0007669"/>
    <property type="project" value="UniProtKB-UniRule"/>
</dbReference>
<dbReference type="GO" id="GO:0005524">
    <property type="term" value="F:ATP binding"/>
    <property type="evidence" value="ECO:0007669"/>
    <property type="project" value="UniProtKB-UniRule"/>
</dbReference>
<sequence length="467" mass="47866">MTAPILPEYTLVAGAGVSGLGAAQLLQRAGVRFTVVDDSAERRGNAAANGYDTCTGDEARARFGQVGLVVTSPGWRPDAPLLVDAMAAGIEVIGDVELCFRLDRAAVFGPPRTWLVVTGTNGKTTTTGMLAQMMDEASRDTGLRAGACGNIGVAVGEAMLSPERLDVLVAELSSFQLHWSSALMPDAGVLLNLAADHIDWHGSFAEYAAAKAKVLKASVAVVGIDDAEVARLAAETGRTDIIGFTLSEPENGQVGVSGGRIVAKLDGTTVDIASADGIEPAGAAGVLDALAATAVALTQGATPEHIQRALDAYQVEGHRGSVVHSACGVDWVDNSKATNPHAADSALTGAGPVVWVAGGQLKGASVDDVVKDHAGQLRAVALLGSDRELIRAAVEQYAPGVPVFVSDASDPDKAMDEVVAWAATQARSGDTVLLAPAAASLDMFSGMSARGDAFAAAAMRHWNPDNK</sequence>
<dbReference type="EMBL" id="CP009215">
    <property type="protein sequence ID" value="AIL97232.1"/>
    <property type="molecule type" value="Genomic_DNA"/>
</dbReference>
<evidence type="ECO:0000313" key="12">
    <source>
        <dbReference type="Proteomes" id="UP000028939"/>
    </source>
</evidence>
<evidence type="ECO:0000256" key="6">
    <source>
        <dbReference type="ARBA" id="ARBA00022840"/>
    </source>
</evidence>
<evidence type="ECO:0000256" key="8">
    <source>
        <dbReference type="RuleBase" id="RU003664"/>
    </source>
</evidence>
<evidence type="ECO:0000256" key="4">
    <source>
        <dbReference type="ARBA" id="ARBA00022598"/>
    </source>
</evidence>
<keyword evidence="7 8" id="KW-0961">Cell wall biogenesis/degradation</keyword>
<dbReference type="Pfam" id="PF08245">
    <property type="entry name" value="Mur_ligase_M"/>
    <property type="match status" value="1"/>
</dbReference>
<organism evidence="11 12">
    <name type="scientific">Corynebacterium ureicelerivorans</name>
    <dbReference type="NCBI Taxonomy" id="401472"/>
    <lineage>
        <taxon>Bacteria</taxon>
        <taxon>Bacillati</taxon>
        <taxon>Actinomycetota</taxon>
        <taxon>Actinomycetes</taxon>
        <taxon>Mycobacteriales</taxon>
        <taxon>Corynebacteriaceae</taxon>
        <taxon>Corynebacterium</taxon>
    </lineage>
</organism>
<dbReference type="NCBIfam" id="TIGR01087">
    <property type="entry name" value="murD"/>
    <property type="match status" value="1"/>
</dbReference>
<dbReference type="SUPFAM" id="SSF51984">
    <property type="entry name" value="MurCD N-terminal domain"/>
    <property type="match status" value="1"/>
</dbReference>
<protein>
    <recommendedName>
        <fullName evidence="7 8">UDP-N-acetylmuramoylalanine--D-glutamate ligase</fullName>
        <ecNumber evidence="7 8">6.3.2.9</ecNumber>
    </recommendedName>
    <alternativeName>
        <fullName evidence="7">D-glutamic acid-adding enzyme</fullName>
    </alternativeName>
    <alternativeName>
        <fullName evidence="7">UDP-N-acetylmuramoyl-L-alanyl-D-glutamate synthetase</fullName>
    </alternativeName>
</protein>
<proteinExistence type="inferred from homology"/>
<dbReference type="PANTHER" id="PTHR43692:SF1">
    <property type="entry name" value="UDP-N-ACETYLMURAMOYLALANINE--D-GLUTAMATE LIGASE"/>
    <property type="match status" value="1"/>
</dbReference>
<dbReference type="EC" id="6.3.2.9" evidence="7 8"/>
<feature type="domain" description="Mur ligase central" evidence="10">
    <location>
        <begin position="117"/>
        <end position="275"/>
    </location>
</feature>
<evidence type="ECO:0000259" key="9">
    <source>
        <dbReference type="Pfam" id="PF02875"/>
    </source>
</evidence>
<dbReference type="HAMAP" id="MF_00639">
    <property type="entry name" value="MurD"/>
    <property type="match status" value="1"/>
</dbReference>
<comment type="subcellular location">
    <subcellularLocation>
        <location evidence="1 7 8">Cytoplasm</location>
    </subcellularLocation>
</comment>
<comment type="pathway">
    <text evidence="2 7 8">Cell wall biogenesis; peptidoglycan biosynthesis.</text>
</comment>
<evidence type="ECO:0000256" key="5">
    <source>
        <dbReference type="ARBA" id="ARBA00022741"/>
    </source>
</evidence>
<keyword evidence="7 8" id="KW-0133">Cell shape</keyword>
<dbReference type="GO" id="GO:0008764">
    <property type="term" value="F:UDP-N-acetylmuramoylalanine-D-glutamate ligase activity"/>
    <property type="evidence" value="ECO:0007669"/>
    <property type="project" value="UniProtKB-UniRule"/>
</dbReference>
<dbReference type="Pfam" id="PF02875">
    <property type="entry name" value="Mur_ligase_C"/>
    <property type="match status" value="1"/>
</dbReference>
<comment type="catalytic activity">
    <reaction evidence="7 8">
        <text>UDP-N-acetyl-alpha-D-muramoyl-L-alanine + D-glutamate + ATP = UDP-N-acetyl-alpha-D-muramoyl-L-alanyl-D-glutamate + ADP + phosphate + H(+)</text>
        <dbReference type="Rhea" id="RHEA:16429"/>
        <dbReference type="ChEBI" id="CHEBI:15378"/>
        <dbReference type="ChEBI" id="CHEBI:29986"/>
        <dbReference type="ChEBI" id="CHEBI:30616"/>
        <dbReference type="ChEBI" id="CHEBI:43474"/>
        <dbReference type="ChEBI" id="CHEBI:83898"/>
        <dbReference type="ChEBI" id="CHEBI:83900"/>
        <dbReference type="ChEBI" id="CHEBI:456216"/>
        <dbReference type="EC" id="6.3.2.9"/>
    </reaction>
</comment>
<dbReference type="Gene3D" id="3.90.190.20">
    <property type="entry name" value="Mur ligase, C-terminal domain"/>
    <property type="match status" value="1"/>
</dbReference>
<dbReference type="HOGENOM" id="CLU_032540_0_0_11"/>
<dbReference type="Proteomes" id="UP000028939">
    <property type="component" value="Chromosome"/>
</dbReference>
<accession>A0A077HRB5</accession>
<dbReference type="Gene3D" id="3.40.1190.10">
    <property type="entry name" value="Mur-like, catalytic domain"/>
    <property type="match status" value="1"/>
</dbReference>
<keyword evidence="4 7" id="KW-0436">Ligase</keyword>